<name>A0ABS5DS35_9BURK</name>
<gene>
    <name evidence="3" type="ORF">KAK11_01155</name>
</gene>
<dbReference type="Proteomes" id="UP000672097">
    <property type="component" value="Unassembled WGS sequence"/>
</dbReference>
<keyword evidence="2" id="KW-0802">TPR repeat</keyword>
<comment type="caution">
    <text evidence="3">The sequence shown here is derived from an EMBL/GenBank/DDBJ whole genome shotgun (WGS) entry which is preliminary data.</text>
</comment>
<evidence type="ECO:0000313" key="3">
    <source>
        <dbReference type="EMBL" id="MBQ0933917.1"/>
    </source>
</evidence>
<reference evidence="3 4" key="1">
    <citation type="submission" date="2021-04" db="EMBL/GenBank/DDBJ databases">
        <title>The genome sequence of type strain Ideonella paludis KCTC 32238.</title>
        <authorList>
            <person name="Liu Y."/>
        </authorList>
    </citation>
    <scope>NUCLEOTIDE SEQUENCE [LARGE SCALE GENOMIC DNA]</scope>
    <source>
        <strain evidence="3 4">KCTC 32238</strain>
    </source>
</reference>
<keyword evidence="4" id="KW-1185">Reference proteome</keyword>
<protein>
    <submittedName>
        <fullName evidence="3">Tetratricopeptide repeat protein</fullName>
    </submittedName>
</protein>
<evidence type="ECO:0000313" key="4">
    <source>
        <dbReference type="Proteomes" id="UP000672097"/>
    </source>
</evidence>
<organism evidence="3 4">
    <name type="scientific">Ideonella paludis</name>
    <dbReference type="NCBI Taxonomy" id="1233411"/>
    <lineage>
        <taxon>Bacteria</taxon>
        <taxon>Pseudomonadati</taxon>
        <taxon>Pseudomonadota</taxon>
        <taxon>Betaproteobacteria</taxon>
        <taxon>Burkholderiales</taxon>
        <taxon>Sphaerotilaceae</taxon>
        <taxon>Ideonella</taxon>
    </lineage>
</organism>
<dbReference type="PANTHER" id="PTHR16263:SF4">
    <property type="entry name" value="TETRATRICOPEPTIDE REPEAT PROTEIN 38"/>
    <property type="match status" value="1"/>
</dbReference>
<dbReference type="RefSeq" id="WP_210805323.1">
    <property type="nucleotide sequence ID" value="NZ_JAGQDG010000001.1"/>
</dbReference>
<sequence>MTKPPPAPPLLRDSRKLLLGTADEQAARHVEEALRRMMAFDADPLTELGSAHDADPQWLLPLVMRAGHLLSLRDHGHDHEIGLLLEQAQALSQDAVDRERIHLAAVAALAEGRWHHACRLWDELLLDQPRDALALLWAHEWDLVRGDTVQLRQRPAQALPEWDEADPLYPYALGLYAFGLQENNLFPLAEDMGHRATTAPGRPVPWAVHAVAHVMEMQGRCEDGAAWLRHHQPGWAEGSLLAGHLWWHMGLFRLEAMDMAGAQRLVDAHFSRPALNSALRRMDAASLLWRMQLLGMDVQACFAQLVDAWPLGKDEAGWHAFHDVHGVLALLGAGEPGRAEQWLGRCAARAFEPEDVRRSNHLPAREVGLPLMRGLLAFARGEFAQALAALHALRPQAWRLGGSQAQRDLIDQTLLAAAARLGGHPVGRALLNERRLARALTPLTRHWAQHLQIDL</sequence>
<dbReference type="PANTHER" id="PTHR16263">
    <property type="entry name" value="TETRATRICOPEPTIDE REPEAT PROTEIN 38"/>
    <property type="match status" value="1"/>
</dbReference>
<dbReference type="EMBL" id="JAGQDG010000001">
    <property type="protein sequence ID" value="MBQ0933917.1"/>
    <property type="molecule type" value="Genomic_DNA"/>
</dbReference>
<evidence type="ECO:0000256" key="1">
    <source>
        <dbReference type="ARBA" id="ARBA00022737"/>
    </source>
</evidence>
<accession>A0ABS5DS35</accession>
<evidence type="ECO:0000256" key="2">
    <source>
        <dbReference type="ARBA" id="ARBA00022803"/>
    </source>
</evidence>
<keyword evidence="1" id="KW-0677">Repeat</keyword>
<proteinExistence type="predicted"/>
<dbReference type="InterPro" id="IPR033891">
    <property type="entry name" value="TTC38"/>
</dbReference>